<dbReference type="InterPro" id="IPR002372">
    <property type="entry name" value="PQQ_rpt_dom"/>
</dbReference>
<protein>
    <submittedName>
        <fullName evidence="4">PQQ-binding-like beta-propeller repeat protein</fullName>
    </submittedName>
</protein>
<dbReference type="InterPro" id="IPR015943">
    <property type="entry name" value="WD40/YVTN_repeat-like_dom_sf"/>
</dbReference>
<feature type="domain" description="Pyrrolo-quinoline quinone repeat" evidence="3">
    <location>
        <begin position="283"/>
        <end position="400"/>
    </location>
</feature>
<dbReference type="PANTHER" id="PTHR34512">
    <property type="entry name" value="CELL SURFACE PROTEIN"/>
    <property type="match status" value="1"/>
</dbReference>
<organism evidence="4 5">
    <name type="scientific">Psychrosphaera haliotis</name>
    <dbReference type="NCBI Taxonomy" id="555083"/>
    <lineage>
        <taxon>Bacteria</taxon>
        <taxon>Pseudomonadati</taxon>
        <taxon>Pseudomonadota</taxon>
        <taxon>Gammaproteobacteria</taxon>
        <taxon>Alteromonadales</taxon>
        <taxon>Pseudoalteromonadaceae</taxon>
        <taxon>Psychrosphaera</taxon>
    </lineage>
</organism>
<sequence length="454" mass="48912">MNNYLKLAQVLLFSTVVAACGGGGDSSSSGSESGGSTGGSGGNSGGSSGGSSSRLVWDAALPTTSFAYYSSPALSADEQTIYVGTAKNVRNASAGNDVMAAYDRNGNVKWQYTLPNAEEVRSSPVVHKGNIYFTVDKRTAEFNKSYRDLVALSSTGNEIWRKRVSEYGSQTGSGLTKVVATGDQIIYTGLDVLVFNADSGDKLFERLCNCSGRQDRFVNGALNNNGELVYYDEGRLLKLNLTTYEVSGEFDDIDTFQGDLVLSSPAVDSNNNVYLGSEAGILYAFNDNLELLWDFRLTSPNVIEPPHIRSSVAIDESRETLYFGTKSNENSEFYALDMNDQSVKWKVSIPGDVYVSPTIGDNGNIYFASETDLLYAYTPTGTLAWQYDLKVNVTWSSPVIDSSGILYIGGLSEADLSSSSATGKVFAIQTDSTGLMTNTWAKIHRDNQNTGVAK</sequence>
<evidence type="ECO:0000256" key="2">
    <source>
        <dbReference type="SAM" id="SignalP"/>
    </source>
</evidence>
<feature type="compositionally biased region" description="Gly residues" evidence="1">
    <location>
        <begin position="32"/>
        <end position="49"/>
    </location>
</feature>
<proteinExistence type="predicted"/>
<dbReference type="Gene3D" id="2.130.10.10">
    <property type="entry name" value="YVTN repeat-like/Quinoprotein amine dehydrogenase"/>
    <property type="match status" value="2"/>
</dbReference>
<dbReference type="AlphaFoldDB" id="A0A6N8F806"/>
<feature type="region of interest" description="Disordered" evidence="1">
    <location>
        <begin position="24"/>
        <end position="49"/>
    </location>
</feature>
<evidence type="ECO:0000313" key="5">
    <source>
        <dbReference type="Proteomes" id="UP000439994"/>
    </source>
</evidence>
<evidence type="ECO:0000259" key="3">
    <source>
        <dbReference type="Pfam" id="PF13360"/>
    </source>
</evidence>
<dbReference type="PANTHER" id="PTHR34512:SF30">
    <property type="entry name" value="OUTER MEMBRANE PROTEIN ASSEMBLY FACTOR BAMB"/>
    <property type="match status" value="1"/>
</dbReference>
<dbReference type="InterPro" id="IPR018391">
    <property type="entry name" value="PQQ_b-propeller_rpt"/>
</dbReference>
<keyword evidence="2" id="KW-0732">Signal</keyword>
<dbReference type="SUPFAM" id="SSF50998">
    <property type="entry name" value="Quinoprotein alcohol dehydrogenase-like"/>
    <property type="match status" value="1"/>
</dbReference>
<evidence type="ECO:0000313" key="4">
    <source>
        <dbReference type="EMBL" id="MUH72705.1"/>
    </source>
</evidence>
<dbReference type="RefSeq" id="WP_155695860.1">
    <property type="nucleotide sequence ID" value="NZ_WOCD01000003.1"/>
</dbReference>
<dbReference type="SMART" id="SM00564">
    <property type="entry name" value="PQQ"/>
    <property type="match status" value="6"/>
</dbReference>
<evidence type="ECO:0000256" key="1">
    <source>
        <dbReference type="SAM" id="MobiDB-lite"/>
    </source>
</evidence>
<reference evidence="4 5" key="1">
    <citation type="submission" date="2019-11" db="EMBL/GenBank/DDBJ databases">
        <title>P. haliotis isolates from Z. marina roots.</title>
        <authorList>
            <person name="Cohen M."/>
            <person name="Jospin G."/>
            <person name="Eisen J.A."/>
            <person name="Coil D.A."/>
        </authorList>
    </citation>
    <scope>NUCLEOTIDE SEQUENCE [LARGE SCALE GENOMIC DNA]</scope>
    <source>
        <strain evidence="4 5">UCD-MCMsp1aY</strain>
    </source>
</reference>
<comment type="caution">
    <text evidence="4">The sequence shown here is derived from an EMBL/GenBank/DDBJ whole genome shotgun (WGS) entry which is preliminary data.</text>
</comment>
<dbReference type="Proteomes" id="UP000439994">
    <property type="component" value="Unassembled WGS sequence"/>
</dbReference>
<dbReference type="OrthoDB" id="9794322at2"/>
<dbReference type="Pfam" id="PF13360">
    <property type="entry name" value="PQQ_2"/>
    <property type="match status" value="1"/>
</dbReference>
<feature type="signal peptide" evidence="2">
    <location>
        <begin position="1"/>
        <end position="19"/>
    </location>
</feature>
<dbReference type="EMBL" id="WOCD01000003">
    <property type="protein sequence ID" value="MUH72705.1"/>
    <property type="molecule type" value="Genomic_DNA"/>
</dbReference>
<accession>A0A6N8F806</accession>
<gene>
    <name evidence="4" type="ORF">GNP35_09515</name>
</gene>
<dbReference type="InterPro" id="IPR011047">
    <property type="entry name" value="Quinoprotein_ADH-like_sf"/>
</dbReference>
<feature type="chain" id="PRO_5026660972" evidence="2">
    <location>
        <begin position="20"/>
        <end position="454"/>
    </location>
</feature>
<dbReference type="PROSITE" id="PS51257">
    <property type="entry name" value="PROKAR_LIPOPROTEIN"/>
    <property type="match status" value="1"/>
</dbReference>
<name>A0A6N8F806_9GAMM</name>
<keyword evidence="5" id="KW-1185">Reference proteome</keyword>